<gene>
    <name evidence="1" type="ORF">PM001_LOCUS9610</name>
</gene>
<reference evidence="1" key="1">
    <citation type="submission" date="2024-01" db="EMBL/GenBank/DDBJ databases">
        <authorList>
            <person name="Webb A."/>
        </authorList>
    </citation>
    <scope>NUCLEOTIDE SEQUENCE</scope>
    <source>
        <strain evidence="1">Pm1</strain>
    </source>
</reference>
<organism evidence="1 2">
    <name type="scientific">Peronospora matthiolae</name>
    <dbReference type="NCBI Taxonomy" id="2874970"/>
    <lineage>
        <taxon>Eukaryota</taxon>
        <taxon>Sar</taxon>
        <taxon>Stramenopiles</taxon>
        <taxon>Oomycota</taxon>
        <taxon>Peronosporomycetes</taxon>
        <taxon>Peronosporales</taxon>
        <taxon>Peronosporaceae</taxon>
        <taxon>Peronospora</taxon>
    </lineage>
</organism>
<comment type="caution">
    <text evidence="1">The sequence shown here is derived from an EMBL/GenBank/DDBJ whole genome shotgun (WGS) entry which is preliminary data.</text>
</comment>
<dbReference type="EMBL" id="CAKLBY020000075">
    <property type="protein sequence ID" value="CAK7924460.1"/>
    <property type="molecule type" value="Genomic_DNA"/>
</dbReference>
<protein>
    <submittedName>
        <fullName evidence="1">Uncharacterized protein</fullName>
    </submittedName>
</protein>
<evidence type="ECO:0000313" key="1">
    <source>
        <dbReference type="EMBL" id="CAK7924460.1"/>
    </source>
</evidence>
<dbReference type="AlphaFoldDB" id="A0AAV1TPZ0"/>
<sequence length="59" mass="6259">MCVTGQPAGQHLRSEECSSAVMGCVSADAVALVVVLRFWHDRRGVSPVLAAGMFEQRAA</sequence>
<name>A0AAV1TPZ0_9STRA</name>
<dbReference type="Proteomes" id="UP001162060">
    <property type="component" value="Unassembled WGS sequence"/>
</dbReference>
<proteinExistence type="predicted"/>
<accession>A0AAV1TPZ0</accession>
<evidence type="ECO:0000313" key="2">
    <source>
        <dbReference type="Proteomes" id="UP001162060"/>
    </source>
</evidence>